<protein>
    <submittedName>
        <fullName evidence="12">Putative transcription factor MYB/SANT family</fullName>
    </submittedName>
</protein>
<dbReference type="PANTHER" id="PTHR12802">
    <property type="entry name" value="SWI/SNF COMPLEX-RELATED"/>
    <property type="match status" value="1"/>
</dbReference>
<evidence type="ECO:0000259" key="11">
    <source>
        <dbReference type="PROSITE" id="PS51294"/>
    </source>
</evidence>
<dbReference type="SMART" id="SM00717">
    <property type="entry name" value="SANT"/>
    <property type="match status" value="1"/>
</dbReference>
<evidence type="ECO:0000256" key="1">
    <source>
        <dbReference type="ARBA" id="ARBA00004123"/>
    </source>
</evidence>
<keyword evidence="6" id="KW-0539">Nucleus</keyword>
<dbReference type="Gramene" id="rna36041">
    <property type="protein sequence ID" value="RHN51577.1"/>
    <property type="gene ID" value="gene36041"/>
</dbReference>
<evidence type="ECO:0000256" key="3">
    <source>
        <dbReference type="ARBA" id="ARBA00023015"/>
    </source>
</evidence>
<feature type="domain" description="SANT" evidence="10">
    <location>
        <begin position="40"/>
        <end position="91"/>
    </location>
</feature>
<dbReference type="InterPro" id="IPR017884">
    <property type="entry name" value="SANT_dom"/>
</dbReference>
<dbReference type="Gene3D" id="1.10.10.60">
    <property type="entry name" value="Homeodomain-like"/>
    <property type="match status" value="1"/>
</dbReference>
<evidence type="ECO:0000313" key="12">
    <source>
        <dbReference type="EMBL" id="RHN51577.1"/>
    </source>
</evidence>
<proteinExistence type="predicted"/>
<dbReference type="GO" id="GO:0003677">
    <property type="term" value="F:DNA binding"/>
    <property type="evidence" value="ECO:0007669"/>
    <property type="project" value="UniProtKB-KW"/>
</dbReference>
<evidence type="ECO:0000256" key="2">
    <source>
        <dbReference type="ARBA" id="ARBA00022473"/>
    </source>
</evidence>
<evidence type="ECO:0000259" key="10">
    <source>
        <dbReference type="PROSITE" id="PS51293"/>
    </source>
</evidence>
<keyword evidence="2" id="KW-0217">Developmental protein</keyword>
<organism evidence="12">
    <name type="scientific">Medicago truncatula</name>
    <name type="common">Barrel medic</name>
    <name type="synonym">Medicago tribuloides</name>
    <dbReference type="NCBI Taxonomy" id="3880"/>
    <lineage>
        <taxon>Eukaryota</taxon>
        <taxon>Viridiplantae</taxon>
        <taxon>Streptophyta</taxon>
        <taxon>Embryophyta</taxon>
        <taxon>Tracheophyta</taxon>
        <taxon>Spermatophyta</taxon>
        <taxon>Magnoliopsida</taxon>
        <taxon>eudicotyledons</taxon>
        <taxon>Gunneridae</taxon>
        <taxon>Pentapetalae</taxon>
        <taxon>rosids</taxon>
        <taxon>fabids</taxon>
        <taxon>Fabales</taxon>
        <taxon>Fabaceae</taxon>
        <taxon>Papilionoideae</taxon>
        <taxon>50 kb inversion clade</taxon>
        <taxon>NPAAA clade</taxon>
        <taxon>Hologalegina</taxon>
        <taxon>IRL clade</taxon>
        <taxon>Trifolieae</taxon>
        <taxon>Medicago</taxon>
    </lineage>
</organism>
<dbReference type="PANTHER" id="PTHR12802:SF44">
    <property type="entry name" value="SWI_SNF COMPLEX SUBUNIT SWI3B"/>
    <property type="match status" value="1"/>
</dbReference>
<evidence type="ECO:0000259" key="9">
    <source>
        <dbReference type="PROSITE" id="PS50090"/>
    </source>
</evidence>
<dbReference type="PROSITE" id="PS50090">
    <property type="entry name" value="MYB_LIKE"/>
    <property type="match status" value="1"/>
</dbReference>
<dbReference type="AlphaFoldDB" id="A0A396HL06"/>
<evidence type="ECO:0000256" key="7">
    <source>
        <dbReference type="SAM" id="Coils"/>
    </source>
</evidence>
<dbReference type="GO" id="GO:0005634">
    <property type="term" value="C:nucleus"/>
    <property type="evidence" value="ECO:0007669"/>
    <property type="project" value="UniProtKB-SubCell"/>
</dbReference>
<dbReference type="InterPro" id="IPR009057">
    <property type="entry name" value="Homeodomain-like_sf"/>
</dbReference>
<name>A0A396HL06_MEDTR</name>
<dbReference type="InterPro" id="IPR017930">
    <property type="entry name" value="Myb_dom"/>
</dbReference>
<dbReference type="PROSITE" id="PS51293">
    <property type="entry name" value="SANT"/>
    <property type="match status" value="1"/>
</dbReference>
<dbReference type="CDD" id="cd00167">
    <property type="entry name" value="SANT"/>
    <property type="match status" value="1"/>
</dbReference>
<comment type="caution">
    <text evidence="12">The sequence shown here is derived from an EMBL/GenBank/DDBJ whole genome shotgun (WGS) entry which is preliminary data.</text>
</comment>
<gene>
    <name evidence="12" type="ORF">MtrunA17_Chr6g0470211</name>
</gene>
<dbReference type="SUPFAM" id="SSF46689">
    <property type="entry name" value="Homeodomain-like"/>
    <property type="match status" value="1"/>
</dbReference>
<feature type="region of interest" description="Disordered" evidence="8">
    <location>
        <begin position="96"/>
        <end position="123"/>
    </location>
</feature>
<comment type="subcellular location">
    <subcellularLocation>
        <location evidence="1">Nucleus</location>
    </subcellularLocation>
</comment>
<dbReference type="FunFam" id="1.10.10.60:FF:000014">
    <property type="entry name" value="SWI/SNF complex subunit SMARCC2 isoform C"/>
    <property type="match status" value="1"/>
</dbReference>
<keyword evidence="3" id="KW-0805">Transcription regulation</keyword>
<sequence length="211" mass="24052">MASSACDKNNMTLCVRCFICGNYRIGMSNTEFKRVEISEETKKEWTEEETLNLLEAITNFGDDWKRVSHQVVGRTDKECVARFLELPFGDQLKPPVDAECESETDWKRQDASVTSDGGNASDSIQGSLLDANLQLEKEESDVEKAISEVIEVQMKNIQDKLINFEDLDVLMEKERQQLEQTKSLFFLDQLNLLFRKTSAPTTEEGNHVKSN</sequence>
<feature type="coiled-coil region" evidence="7">
    <location>
        <begin position="128"/>
        <end position="155"/>
    </location>
</feature>
<feature type="domain" description="Myb-like" evidence="9">
    <location>
        <begin position="37"/>
        <end position="87"/>
    </location>
</feature>
<evidence type="ECO:0000256" key="8">
    <source>
        <dbReference type="SAM" id="MobiDB-lite"/>
    </source>
</evidence>
<evidence type="ECO:0000256" key="5">
    <source>
        <dbReference type="ARBA" id="ARBA00023163"/>
    </source>
</evidence>
<reference evidence="12" key="1">
    <citation type="journal article" date="2018" name="Nat. Plants">
        <title>Whole-genome landscape of Medicago truncatula symbiotic genes.</title>
        <authorList>
            <person name="Pecrix Y."/>
            <person name="Gamas P."/>
            <person name="Carrere S."/>
        </authorList>
    </citation>
    <scope>NUCLEOTIDE SEQUENCE</scope>
    <source>
        <tissue evidence="12">Leaves</tissue>
    </source>
</reference>
<dbReference type="EMBL" id="PSQE01000006">
    <property type="protein sequence ID" value="RHN51577.1"/>
    <property type="molecule type" value="Genomic_DNA"/>
</dbReference>
<evidence type="ECO:0000256" key="4">
    <source>
        <dbReference type="ARBA" id="ARBA00023125"/>
    </source>
</evidence>
<feature type="compositionally biased region" description="Polar residues" evidence="8">
    <location>
        <begin position="111"/>
        <end position="123"/>
    </location>
</feature>
<dbReference type="Pfam" id="PF16495">
    <property type="entry name" value="SWIRM-assoc_1"/>
    <property type="match status" value="1"/>
</dbReference>
<feature type="domain" description="HTH myb-type" evidence="11">
    <location>
        <begin position="42"/>
        <end position="79"/>
    </location>
</feature>
<accession>A0A396HL06</accession>
<dbReference type="PROSITE" id="PS51294">
    <property type="entry name" value="HTH_MYB"/>
    <property type="match status" value="1"/>
</dbReference>
<evidence type="ECO:0000256" key="6">
    <source>
        <dbReference type="ARBA" id="ARBA00023242"/>
    </source>
</evidence>
<dbReference type="InterPro" id="IPR001005">
    <property type="entry name" value="SANT/Myb"/>
</dbReference>
<dbReference type="Pfam" id="PF00249">
    <property type="entry name" value="Myb_DNA-binding"/>
    <property type="match status" value="1"/>
</dbReference>
<keyword evidence="5" id="KW-0804">Transcription</keyword>
<keyword evidence="7" id="KW-0175">Coiled coil</keyword>
<dbReference type="Proteomes" id="UP000265566">
    <property type="component" value="Chromosome 6"/>
</dbReference>
<keyword evidence="4" id="KW-0238">DNA-binding</keyword>
<dbReference type="InterPro" id="IPR032451">
    <property type="entry name" value="SMARCC_C"/>
</dbReference>